<dbReference type="GO" id="GO:0009055">
    <property type="term" value="F:electron transfer activity"/>
    <property type="evidence" value="ECO:0007669"/>
    <property type="project" value="InterPro"/>
</dbReference>
<gene>
    <name evidence="1" type="ORF">B7Z01_13900</name>
</gene>
<evidence type="ECO:0000313" key="2">
    <source>
        <dbReference type="Proteomes" id="UP000215595"/>
    </source>
</evidence>
<sequence>MRGARASYTATAEMAIAAPFDSVTARAQPRLLSIGGGSMKRVLIAGALSLMCVAGVAGAQDEVLPEDAAKIVAVRQASFAMSAATFGGIKQGLDAGVPLQQLAFASNGLSRWAASMTVAFVPGTGPSAVPSTKAKPEIWTDWTGFQAKAADYQSATARLRDAIAAGDAAAANEAWAATRATCGSCHDAYRS</sequence>
<dbReference type="InterPro" id="IPR010980">
    <property type="entry name" value="Cyt_c/b562"/>
</dbReference>
<dbReference type="Gene3D" id="1.20.120.10">
    <property type="entry name" value="Cytochrome c/b562"/>
    <property type="match status" value="1"/>
</dbReference>
<comment type="caution">
    <text evidence="1">The sequence shown here is derived from an EMBL/GenBank/DDBJ whole genome shotgun (WGS) entry which is preliminary data.</text>
</comment>
<protein>
    <recommendedName>
        <fullName evidence="3">Cytochrome c</fullName>
    </recommendedName>
</protein>
<proteinExistence type="predicted"/>
<name>A0A258FEX9_9CAUL</name>
<dbReference type="AlphaFoldDB" id="A0A258FEX9"/>
<organism evidence="1 2">
    <name type="scientific">Brevundimonas subvibrioides</name>
    <dbReference type="NCBI Taxonomy" id="74313"/>
    <lineage>
        <taxon>Bacteria</taxon>
        <taxon>Pseudomonadati</taxon>
        <taxon>Pseudomonadota</taxon>
        <taxon>Alphaproteobacteria</taxon>
        <taxon>Caulobacterales</taxon>
        <taxon>Caulobacteraceae</taxon>
        <taxon>Brevundimonas</taxon>
    </lineage>
</organism>
<dbReference type="GO" id="GO:0005506">
    <property type="term" value="F:iron ion binding"/>
    <property type="evidence" value="ECO:0007669"/>
    <property type="project" value="InterPro"/>
</dbReference>
<dbReference type="Pfam" id="PF01322">
    <property type="entry name" value="Cytochrom_C_2"/>
    <property type="match status" value="1"/>
</dbReference>
<reference evidence="1 2" key="1">
    <citation type="submission" date="2017-03" db="EMBL/GenBank/DDBJ databases">
        <title>Lifting the veil on microbial sulfur biogeochemistry in mining wastewaters.</title>
        <authorList>
            <person name="Kantor R.S."/>
            <person name="Colenbrander Nelson T."/>
            <person name="Marshall S."/>
            <person name="Bennett D."/>
            <person name="Apte S."/>
            <person name="Camacho D."/>
            <person name="Thomas B.C."/>
            <person name="Warren L.A."/>
            <person name="Banfield J.F."/>
        </authorList>
    </citation>
    <scope>NUCLEOTIDE SEQUENCE [LARGE SCALE GENOMIC DNA]</scope>
    <source>
        <strain evidence="1">32-69-9</strain>
    </source>
</reference>
<dbReference type="PROSITE" id="PS51009">
    <property type="entry name" value="CYTCII"/>
    <property type="match status" value="1"/>
</dbReference>
<dbReference type="SUPFAM" id="SSF47175">
    <property type="entry name" value="Cytochromes"/>
    <property type="match status" value="1"/>
</dbReference>
<dbReference type="EMBL" id="NCEB01000040">
    <property type="protein sequence ID" value="OYX30669.1"/>
    <property type="molecule type" value="Genomic_DNA"/>
</dbReference>
<accession>A0A258FEX9</accession>
<dbReference type="Proteomes" id="UP000215595">
    <property type="component" value="Unassembled WGS sequence"/>
</dbReference>
<dbReference type="GO" id="GO:0020037">
    <property type="term" value="F:heme binding"/>
    <property type="evidence" value="ECO:0007669"/>
    <property type="project" value="InterPro"/>
</dbReference>
<evidence type="ECO:0008006" key="3">
    <source>
        <dbReference type="Google" id="ProtNLM"/>
    </source>
</evidence>
<dbReference type="InterPro" id="IPR002321">
    <property type="entry name" value="Cyt_c_II"/>
</dbReference>
<dbReference type="GO" id="GO:0022900">
    <property type="term" value="P:electron transport chain"/>
    <property type="evidence" value="ECO:0007669"/>
    <property type="project" value="InterPro"/>
</dbReference>
<evidence type="ECO:0000313" key="1">
    <source>
        <dbReference type="EMBL" id="OYX30669.1"/>
    </source>
</evidence>